<dbReference type="OrthoDB" id="435275at2759"/>
<protein>
    <recommendedName>
        <fullName evidence="4">Enhancer of polycomb-like protein</fullName>
    </recommendedName>
</protein>
<comment type="caution">
    <text evidence="2">The sequence shown here is derived from an EMBL/GenBank/DDBJ whole genome shotgun (WGS) entry which is preliminary data.</text>
</comment>
<proteinExistence type="predicted"/>
<sequence length="479" mass="54819">MLSRKSIRPRQLDVYRRLPLVQVADPAPEDDVAVGAVQQPSVRKDIPAPRSSFVETYATELTPDFKPPNAYIRYPKRPISEEDSGSQEYSLLLEDEQWLASHPKYGRNGQLSPDVLEQLLDILERGTAYGQLLSQSNAEALFTSQLGMEKHQYQAVWNDVYSYWKQRRQKLGKPLLQRFWPTTSANDTDPHKVFRPREKERYKLRRSRVNELESFNKMQQLKQDFDKLLSILELTRTRERIKQAALAVQQEVFDQAVYDLTNTSGEPRQLNIKPGEFKLKMRPPRPVVQALENFDEAAERLKKKKRKDRDKRDSRGEPSTGQRPAAAAVGEGVGEDTALLPSFMDNFMNRTKASMSGRVEPALPAFTVRGICEPVTKFRCRGRIGRGGRVVFDRVPVYEPENEYSIEPEAYVVTSSVPHKYEVPWDVLDLEHISANCPRLAVNEAKLQEVYMGADDQDETLLDPQLLAGDAVLQYQIEV</sequence>
<feature type="region of interest" description="Disordered" evidence="1">
    <location>
        <begin position="300"/>
        <end position="331"/>
    </location>
</feature>
<dbReference type="Proteomes" id="UP000664859">
    <property type="component" value="Unassembled WGS sequence"/>
</dbReference>
<keyword evidence="3" id="KW-1185">Reference proteome</keyword>
<name>A0A835YT95_9STRA</name>
<organism evidence="2 3">
    <name type="scientific">Tribonema minus</name>
    <dbReference type="NCBI Taxonomy" id="303371"/>
    <lineage>
        <taxon>Eukaryota</taxon>
        <taxon>Sar</taxon>
        <taxon>Stramenopiles</taxon>
        <taxon>Ochrophyta</taxon>
        <taxon>PX clade</taxon>
        <taxon>Xanthophyceae</taxon>
        <taxon>Tribonematales</taxon>
        <taxon>Tribonemataceae</taxon>
        <taxon>Tribonema</taxon>
    </lineage>
</organism>
<evidence type="ECO:0000313" key="2">
    <source>
        <dbReference type="EMBL" id="KAG5180846.1"/>
    </source>
</evidence>
<dbReference type="PANTHER" id="PTHR14898">
    <property type="entry name" value="ENHANCER OF POLYCOMB"/>
    <property type="match status" value="1"/>
</dbReference>
<dbReference type="InterPro" id="IPR024943">
    <property type="entry name" value="Enhancer_polycomb"/>
</dbReference>
<evidence type="ECO:0000313" key="3">
    <source>
        <dbReference type="Proteomes" id="UP000664859"/>
    </source>
</evidence>
<gene>
    <name evidence="2" type="ORF">JKP88DRAFT_323215</name>
</gene>
<evidence type="ECO:0008006" key="4">
    <source>
        <dbReference type="Google" id="ProtNLM"/>
    </source>
</evidence>
<dbReference type="GO" id="GO:0035267">
    <property type="term" value="C:NuA4 histone acetyltransferase complex"/>
    <property type="evidence" value="ECO:0007669"/>
    <property type="project" value="InterPro"/>
</dbReference>
<dbReference type="AlphaFoldDB" id="A0A835YT95"/>
<dbReference type="EMBL" id="JAFCMP010000357">
    <property type="protein sequence ID" value="KAG5180846.1"/>
    <property type="molecule type" value="Genomic_DNA"/>
</dbReference>
<reference evidence="2" key="1">
    <citation type="submission" date="2021-02" db="EMBL/GenBank/DDBJ databases">
        <title>First Annotated Genome of the Yellow-green Alga Tribonema minus.</title>
        <authorList>
            <person name="Mahan K.M."/>
        </authorList>
    </citation>
    <scope>NUCLEOTIDE SEQUENCE</scope>
    <source>
        <strain evidence="2">UTEX B ZZ1240</strain>
    </source>
</reference>
<dbReference type="GO" id="GO:0006357">
    <property type="term" value="P:regulation of transcription by RNA polymerase II"/>
    <property type="evidence" value="ECO:0007669"/>
    <property type="project" value="InterPro"/>
</dbReference>
<evidence type="ECO:0000256" key="1">
    <source>
        <dbReference type="SAM" id="MobiDB-lite"/>
    </source>
</evidence>
<accession>A0A835YT95</accession>